<dbReference type="InterPro" id="IPR010791">
    <property type="entry name" value="AttH_dom"/>
</dbReference>
<dbReference type="GO" id="GO:0004659">
    <property type="term" value="F:prenyltransferase activity"/>
    <property type="evidence" value="ECO:0007669"/>
    <property type="project" value="InterPro"/>
</dbReference>
<evidence type="ECO:0000256" key="1">
    <source>
        <dbReference type="ARBA" id="ARBA00022723"/>
    </source>
</evidence>
<dbReference type="SUPFAM" id="SSF159245">
    <property type="entry name" value="AttH-like"/>
    <property type="match status" value="1"/>
</dbReference>
<feature type="domain" description="AttH" evidence="3">
    <location>
        <begin position="105"/>
        <end position="185"/>
    </location>
</feature>
<dbReference type="InterPro" id="IPR033749">
    <property type="entry name" value="Polyprenyl_synt_CS"/>
</dbReference>
<dbReference type="HOGENOM" id="CLU_338900_0_0_11"/>
<dbReference type="Gene3D" id="1.10.600.10">
    <property type="entry name" value="Farnesyl Diphosphate Synthase"/>
    <property type="match status" value="1"/>
</dbReference>
<evidence type="ECO:0000259" key="3">
    <source>
        <dbReference type="Pfam" id="PF07143"/>
    </source>
</evidence>
<dbReference type="SUPFAM" id="SSF48576">
    <property type="entry name" value="Terpenoid synthases"/>
    <property type="match status" value="1"/>
</dbReference>
<dbReference type="GO" id="GO:0008299">
    <property type="term" value="P:isoprenoid biosynthetic process"/>
    <property type="evidence" value="ECO:0007669"/>
    <property type="project" value="InterPro"/>
</dbReference>
<dbReference type="PANTHER" id="PTHR12001">
    <property type="entry name" value="GERANYLGERANYL PYROPHOSPHATE SYNTHASE"/>
    <property type="match status" value="1"/>
</dbReference>
<dbReference type="InterPro" id="IPR008949">
    <property type="entry name" value="Isoprenoid_synthase_dom_sf"/>
</dbReference>
<evidence type="ECO:0000313" key="5">
    <source>
        <dbReference type="Proteomes" id="UP000002785"/>
    </source>
</evidence>
<dbReference type="EMBL" id="CM000951">
    <property type="protein sequence ID" value="EDY55651.1"/>
    <property type="molecule type" value="Genomic_DNA"/>
</dbReference>
<evidence type="ECO:0000313" key="4">
    <source>
        <dbReference type="EMBL" id="EDY55651.1"/>
    </source>
</evidence>
<keyword evidence="1" id="KW-0479">Metal-binding</keyword>
<dbReference type="PANTHER" id="PTHR12001:SF44">
    <property type="entry name" value="GERANYLGERANYL PYROPHOSPHATE SYNTHASE"/>
    <property type="match status" value="1"/>
</dbReference>
<evidence type="ECO:0000256" key="2">
    <source>
        <dbReference type="ARBA" id="ARBA00022842"/>
    </source>
</evidence>
<dbReference type="eggNOG" id="COG0142">
    <property type="taxonomic scope" value="Bacteria"/>
</dbReference>
<dbReference type="Pfam" id="PF17186">
    <property type="entry name" value="Lipocalin_9"/>
    <property type="match status" value="1"/>
</dbReference>
<dbReference type="InterPro" id="IPR023374">
    <property type="entry name" value="AttH-like_dom_sf"/>
</dbReference>
<dbReference type="Proteomes" id="UP000002785">
    <property type="component" value="Chromosome"/>
</dbReference>
<proteinExistence type="predicted"/>
<keyword evidence="5" id="KW-1185">Reference proteome</keyword>
<accession>B5HS46</accession>
<dbReference type="Pfam" id="PF07143">
    <property type="entry name" value="CrtC"/>
    <property type="match status" value="1"/>
</dbReference>
<dbReference type="Pfam" id="PF00348">
    <property type="entry name" value="polyprenyl_synt"/>
    <property type="match status" value="1"/>
</dbReference>
<dbReference type="PROSITE" id="PS00444">
    <property type="entry name" value="POLYPRENYL_SYNTHASE_2"/>
    <property type="match status" value="1"/>
</dbReference>
<dbReference type="eggNOG" id="COG5621">
    <property type="taxonomic scope" value="Bacteria"/>
</dbReference>
<dbReference type="InterPro" id="IPR000092">
    <property type="entry name" value="Polyprenyl_synt"/>
</dbReference>
<dbReference type="Gene3D" id="2.40.370.10">
    <property type="entry name" value="AttH-like domain"/>
    <property type="match status" value="2"/>
</dbReference>
<name>B5HS46_STRX2</name>
<keyword evidence="2" id="KW-0460">Magnesium</keyword>
<protein>
    <submittedName>
        <fullName evidence="4">Polyprenyl synthetase</fullName>
    </submittedName>
</protein>
<gene>
    <name evidence="4" type="ORF">SSEG_02231</name>
</gene>
<dbReference type="PROSITE" id="PS00723">
    <property type="entry name" value="POLYPRENYL_SYNTHASE_1"/>
    <property type="match status" value="1"/>
</dbReference>
<dbReference type="GO" id="GO:0046872">
    <property type="term" value="F:metal ion binding"/>
    <property type="evidence" value="ECO:0007669"/>
    <property type="project" value="UniProtKB-KW"/>
</dbReference>
<sequence>MIIIIRHEALHDPGAEPGYFCAFTCDGDPGVFSGSWVSPAGLGVLRDAHSGDLVEDTQLRAALLEVLAEGVPLPDRLIEEPVRSSDTVLDIALGELGALFRSESGGYRLSFHGGGLPQLDLELIPKKPSVAQFHEHGQMSGRFPDGGDTQTTRILPRLDAQGTVTYATGEQVAMQGQAWFENTWGGAMGRTERRKSAGDLSWEWAGVQLDNGWEISALQKYVADVVTGSQRDQVIVATAVAPEGSVAHHEMIWQPLRHWTSAATLNTFPTAVRFRIPALDMDLEVTGPADGHEIRTLIAGSGWWESPAIVTGTMGGTPVRGQAFLQTLPVGTIDNISSVTRRAFAIARDEAAAVYPSSPRSALAAVTGTEQGPPLDTSTQDRLHESLVQPVRMLLDAPGRAWRPYTALSVLCLFGADPEPYRPLAALTELLHTASLIIDDIQDGSPLRRGRATVHEVIGTPAAITAGTAAFFAFEPLLQRIPQHDPATMLRVYQLCLRALRAGHAGQALDLSSHQAAFDHAVTTGDNRQLLADIRTTHRLKSGVPVRCIAEVAAVLADADEAQIRAVGDYFETVGIVYQISDDVADLDGVSTAQDRRQGRTAKRPAEDLLNGKVTYPVAHAVARLDQADRFRLRDALRLRTPAGAAQAAELLTHSGSPQICLEDTHDMMTRAWAALAPVLPPTQHKALICALGWYAAQRIPDQAGPDAEEDAR</sequence>
<dbReference type="AlphaFoldDB" id="B5HS46"/>
<organism evidence="4 5">
    <name type="scientific">Streptomyces sviceus (strain ATCC 29083 / DSM 924 / JCM 4929 / NBRC 13980 / NCIMB 11184 / NRRL 5439 / UC 5370)</name>
    <dbReference type="NCBI Taxonomy" id="463191"/>
    <lineage>
        <taxon>Bacteria</taxon>
        <taxon>Bacillati</taxon>
        <taxon>Actinomycetota</taxon>
        <taxon>Actinomycetes</taxon>
        <taxon>Kitasatosporales</taxon>
        <taxon>Streptomycetaceae</taxon>
        <taxon>Streptomyces</taxon>
    </lineage>
</organism>
<reference evidence="4" key="1">
    <citation type="submission" date="2009-10" db="EMBL/GenBank/DDBJ databases">
        <title>The genome sequence of Streptomyces sviceus strain ATCC 29083.</title>
        <authorList>
            <consortium name="The Broad Institute Genome Sequencing Platform"/>
            <consortium name="Broad Institute Microbial Sequencing Center"/>
            <person name="Fischbach M."/>
            <person name="Godfrey P."/>
            <person name="Ward D."/>
            <person name="Young S."/>
            <person name="Zeng Q."/>
            <person name="Koehrsen M."/>
            <person name="Alvarado L."/>
            <person name="Berlin A.M."/>
            <person name="Bochicchio J."/>
            <person name="Borenstein D."/>
            <person name="Chapman S.B."/>
            <person name="Chen Z."/>
            <person name="Engels R."/>
            <person name="Freedman E."/>
            <person name="Gellesch M."/>
            <person name="Goldberg J."/>
            <person name="Griggs A."/>
            <person name="Gujja S."/>
            <person name="Heilman E.R."/>
            <person name="Heiman D.I."/>
            <person name="Hepburn T.A."/>
            <person name="Howarth C."/>
            <person name="Jen D."/>
            <person name="Larson L."/>
            <person name="Lewis B."/>
            <person name="Mehta T."/>
            <person name="Park D."/>
            <person name="Pearson M."/>
            <person name="Richards J."/>
            <person name="Roberts A."/>
            <person name="Saif S."/>
            <person name="Shea T.D."/>
            <person name="Shenoy N."/>
            <person name="Sisk P."/>
            <person name="Stolte C."/>
            <person name="Sykes S.N."/>
            <person name="Thomson T."/>
            <person name="Walk T."/>
            <person name="White J."/>
            <person name="Yandava C."/>
            <person name="Straight P."/>
            <person name="Clardy J."/>
            <person name="Hung D."/>
            <person name="Kolter R."/>
            <person name="Mekalanos J."/>
            <person name="Walker S."/>
            <person name="Walsh C.T."/>
            <person name="Wieland-Brown L.C."/>
            <person name="Haas B."/>
            <person name="Nusbaum C."/>
            <person name="Birren B."/>
        </authorList>
    </citation>
    <scope>NUCLEOTIDE SEQUENCE [LARGE SCALE GENOMIC DNA]</scope>
    <source>
        <strain evidence="4">ATCC 29083</strain>
    </source>
</reference>